<evidence type="ECO:0000313" key="2">
    <source>
        <dbReference type="Proteomes" id="UP000766336"/>
    </source>
</evidence>
<sequence length="231" mass="24919">MKTDAFALRRLDPGRIISGTKQSHIGGPRVAGYHEVNAPPNAGSWASLCWHNSGKYAWLELVGHKARYAPGGGDGAKIAILGAVPEGDGKFQTGRWAAITGQQVRSLGRDASRVHFGVVADEKFYLGALSQWEWFTPERAIKYAGGASNLSRVSSLNFALGALKSGFTQQFYPRRLPLVHTGIQHSDISVNTLINYLAAQVNNLYPGADSAMFSNLPRPYVVWGSGIQPPG</sequence>
<keyword evidence="2" id="KW-1185">Reference proteome</keyword>
<gene>
    <name evidence="1" type="ORF">KHU32_12620</name>
</gene>
<dbReference type="Proteomes" id="UP000766336">
    <property type="component" value="Unassembled WGS sequence"/>
</dbReference>
<comment type="caution">
    <text evidence="1">The sequence shown here is derived from an EMBL/GenBank/DDBJ whole genome shotgun (WGS) entry which is preliminary data.</text>
</comment>
<name>A0ABS5QDL0_9PROT</name>
<reference evidence="1 2" key="1">
    <citation type="submission" date="2021-05" db="EMBL/GenBank/DDBJ databases">
        <title>Roseococcus sp. XZZS9, whole genome shotgun sequencing project.</title>
        <authorList>
            <person name="Zhao G."/>
            <person name="Shen L."/>
        </authorList>
    </citation>
    <scope>NUCLEOTIDE SEQUENCE [LARGE SCALE GENOMIC DNA]</scope>
    <source>
        <strain evidence="1 2">XZZS9</strain>
    </source>
</reference>
<protein>
    <submittedName>
        <fullName evidence="1">Uncharacterized protein</fullName>
    </submittedName>
</protein>
<dbReference type="EMBL" id="JAHCDA010000002">
    <property type="protein sequence ID" value="MBS7811784.1"/>
    <property type="molecule type" value="Genomic_DNA"/>
</dbReference>
<evidence type="ECO:0000313" key="1">
    <source>
        <dbReference type="EMBL" id="MBS7811784.1"/>
    </source>
</evidence>
<dbReference type="RefSeq" id="WP_213670434.1">
    <property type="nucleotide sequence ID" value="NZ_JAHCDA010000002.1"/>
</dbReference>
<organism evidence="1 2">
    <name type="scientific">Roseococcus pinisoli</name>
    <dbReference type="NCBI Taxonomy" id="2835040"/>
    <lineage>
        <taxon>Bacteria</taxon>
        <taxon>Pseudomonadati</taxon>
        <taxon>Pseudomonadota</taxon>
        <taxon>Alphaproteobacteria</taxon>
        <taxon>Acetobacterales</taxon>
        <taxon>Roseomonadaceae</taxon>
        <taxon>Roseococcus</taxon>
    </lineage>
</organism>
<accession>A0ABS5QDL0</accession>
<proteinExistence type="predicted"/>